<keyword evidence="1" id="KW-0472">Membrane</keyword>
<sequence>MLFEFIGGFNDGWNDVDKLAPISMERTNPAFDKVTATTFNVLPDSAIQAMNSQTGTAVPTGFMQCHSYIVPSGLTNFTYILLGITGLVSVYGLYNLIRLFISIIRKEVFTSINIRRIRWGVYLPIAYHLVKYLLNWSETRDAMAQLTIPGYTIQPASPFEFSWIGILLLILLTEVFVVAVKLKQENDLTI</sequence>
<dbReference type="InterPro" id="IPR021354">
    <property type="entry name" value="DUF2975"/>
</dbReference>
<evidence type="ECO:0000313" key="2">
    <source>
        <dbReference type="EMBL" id="VDS02629.1"/>
    </source>
</evidence>
<dbReference type="Pfam" id="PF11188">
    <property type="entry name" value="DUF2975"/>
    <property type="match status" value="1"/>
</dbReference>
<keyword evidence="1" id="KW-1133">Transmembrane helix</keyword>
<protein>
    <recommendedName>
        <fullName evidence="3">DUF2975 domain-containing protein</fullName>
    </recommendedName>
</protein>
<feature type="transmembrane region" description="Helical" evidence="1">
    <location>
        <begin position="161"/>
        <end position="180"/>
    </location>
</feature>
<dbReference type="AlphaFoldDB" id="A0A447I5K5"/>
<dbReference type="EMBL" id="LR131282">
    <property type="protein sequence ID" value="VDS02601.1"/>
    <property type="molecule type" value="Genomic_DNA"/>
</dbReference>
<accession>A0A447I5K5</accession>
<keyword evidence="1" id="KW-0812">Transmembrane</keyword>
<feature type="transmembrane region" description="Helical" evidence="1">
    <location>
        <begin position="77"/>
        <end position="97"/>
    </location>
</feature>
<reference evidence="2" key="1">
    <citation type="submission" date="2018-12" db="EMBL/GenBank/DDBJ databases">
        <authorList>
            <person name="Laville E."/>
        </authorList>
    </citation>
    <scope>NUCLEOTIDE SEQUENCE</scope>
</reference>
<dbReference type="EMBL" id="LR131284">
    <property type="protein sequence ID" value="VDS02660.1"/>
    <property type="molecule type" value="Genomic_DNA"/>
</dbReference>
<name>A0A447I5K5_9ZZZZ</name>
<organism evidence="2">
    <name type="scientific">uncultured organism</name>
    <dbReference type="NCBI Taxonomy" id="155900"/>
    <lineage>
        <taxon>unclassified sequences</taxon>
        <taxon>environmental samples</taxon>
    </lineage>
</organism>
<evidence type="ECO:0000256" key="1">
    <source>
        <dbReference type="SAM" id="Phobius"/>
    </source>
</evidence>
<feature type="transmembrane region" description="Helical" evidence="1">
    <location>
        <begin position="117"/>
        <end position="134"/>
    </location>
</feature>
<dbReference type="EMBL" id="LR131283">
    <property type="protein sequence ID" value="VDS02629.1"/>
    <property type="molecule type" value="Genomic_DNA"/>
</dbReference>
<proteinExistence type="predicted"/>
<evidence type="ECO:0008006" key="3">
    <source>
        <dbReference type="Google" id="ProtNLM"/>
    </source>
</evidence>